<dbReference type="EMBL" id="JBHTCH010000001">
    <property type="protein sequence ID" value="MFC7359044.1"/>
    <property type="molecule type" value="Genomic_DNA"/>
</dbReference>
<protein>
    <recommendedName>
        <fullName evidence="4">HNH endonuclease</fullName>
    </recommendedName>
</protein>
<proteinExistence type="predicted"/>
<evidence type="ECO:0000313" key="2">
    <source>
        <dbReference type="EMBL" id="MFC7359044.1"/>
    </source>
</evidence>
<dbReference type="RefSeq" id="WP_255890179.1">
    <property type="nucleotide sequence ID" value="NZ_JAFMZM010000003.1"/>
</dbReference>
<dbReference type="Proteomes" id="UP001596524">
    <property type="component" value="Unassembled WGS sequence"/>
</dbReference>
<gene>
    <name evidence="2" type="ORF">ACFQO6_02100</name>
</gene>
<evidence type="ECO:0000256" key="1">
    <source>
        <dbReference type="SAM" id="MobiDB-lite"/>
    </source>
</evidence>
<sequence length="99" mass="11262">MCLSLVQPAVQTLRRGPFVIEYDHDAEAEGRPQPGPTETDNLGALCRFHHRLKTHTAWHYDVIGPGEFVWTSPHGHRYRRDATGTIPLDPPGIAQQRRR</sequence>
<reference evidence="3" key="1">
    <citation type="journal article" date="2019" name="Int. J. Syst. Evol. Microbiol.">
        <title>The Global Catalogue of Microorganisms (GCM) 10K type strain sequencing project: providing services to taxonomists for standard genome sequencing and annotation.</title>
        <authorList>
            <consortium name="The Broad Institute Genomics Platform"/>
            <consortium name="The Broad Institute Genome Sequencing Center for Infectious Disease"/>
            <person name="Wu L."/>
            <person name="Ma J."/>
        </authorList>
    </citation>
    <scope>NUCLEOTIDE SEQUENCE [LARGE SCALE GENOMIC DNA]</scope>
    <source>
        <strain evidence="3">FCH27</strain>
    </source>
</reference>
<organism evidence="2 3">
    <name type="scientific">Nocardioides astragali</name>
    <dbReference type="NCBI Taxonomy" id="1776736"/>
    <lineage>
        <taxon>Bacteria</taxon>
        <taxon>Bacillati</taxon>
        <taxon>Actinomycetota</taxon>
        <taxon>Actinomycetes</taxon>
        <taxon>Propionibacteriales</taxon>
        <taxon>Nocardioidaceae</taxon>
        <taxon>Nocardioides</taxon>
    </lineage>
</organism>
<evidence type="ECO:0008006" key="4">
    <source>
        <dbReference type="Google" id="ProtNLM"/>
    </source>
</evidence>
<accession>A0ABW2MZQ8</accession>
<evidence type="ECO:0000313" key="3">
    <source>
        <dbReference type="Proteomes" id="UP001596524"/>
    </source>
</evidence>
<comment type="caution">
    <text evidence="2">The sequence shown here is derived from an EMBL/GenBank/DDBJ whole genome shotgun (WGS) entry which is preliminary data.</text>
</comment>
<name>A0ABW2MZQ8_9ACTN</name>
<feature type="region of interest" description="Disordered" evidence="1">
    <location>
        <begin position="79"/>
        <end position="99"/>
    </location>
</feature>
<keyword evidence="3" id="KW-1185">Reference proteome</keyword>